<dbReference type="GO" id="GO:0003723">
    <property type="term" value="F:RNA binding"/>
    <property type="evidence" value="ECO:0007669"/>
    <property type="project" value="UniProtKB-UniRule"/>
</dbReference>
<dbReference type="InterPro" id="IPR014720">
    <property type="entry name" value="dsRBD_dom"/>
</dbReference>
<dbReference type="CDD" id="cd10845">
    <property type="entry name" value="DSRM_RNAse_III_family"/>
    <property type="match status" value="1"/>
</dbReference>
<evidence type="ECO:0000313" key="3">
    <source>
        <dbReference type="EMBL" id="KAK0486563.1"/>
    </source>
</evidence>
<dbReference type="SUPFAM" id="SSF54768">
    <property type="entry name" value="dsRNA-binding domain-like"/>
    <property type="match status" value="1"/>
</dbReference>
<dbReference type="Gene3D" id="3.30.160.20">
    <property type="match status" value="1"/>
</dbReference>
<accession>A0AA39PNU1</accession>
<keyword evidence="4" id="KW-1185">Reference proteome</keyword>
<evidence type="ECO:0000256" key="1">
    <source>
        <dbReference type="PROSITE-ProRule" id="PRU00266"/>
    </source>
</evidence>
<dbReference type="SMART" id="SM00358">
    <property type="entry name" value="DSRM"/>
    <property type="match status" value="1"/>
</dbReference>
<name>A0AA39PNU1_9AGAR</name>
<protein>
    <recommendedName>
        <fullName evidence="2">DRBM domain-containing protein</fullName>
    </recommendedName>
</protein>
<comment type="caution">
    <text evidence="3">The sequence shown here is derived from an EMBL/GenBank/DDBJ whole genome shotgun (WGS) entry which is preliminary data.</text>
</comment>
<dbReference type="Pfam" id="PF00035">
    <property type="entry name" value="dsrm"/>
    <property type="match status" value="1"/>
</dbReference>
<reference evidence="3" key="1">
    <citation type="submission" date="2023-06" db="EMBL/GenBank/DDBJ databases">
        <authorList>
            <consortium name="Lawrence Berkeley National Laboratory"/>
            <person name="Ahrendt S."/>
            <person name="Sahu N."/>
            <person name="Indic B."/>
            <person name="Wong-Bajracharya J."/>
            <person name="Merenyi Z."/>
            <person name="Ke H.-M."/>
            <person name="Monk M."/>
            <person name="Kocsube S."/>
            <person name="Drula E."/>
            <person name="Lipzen A."/>
            <person name="Balint B."/>
            <person name="Henrissat B."/>
            <person name="Andreopoulos B."/>
            <person name="Martin F.M."/>
            <person name="Harder C.B."/>
            <person name="Rigling D."/>
            <person name="Ford K.L."/>
            <person name="Foster G.D."/>
            <person name="Pangilinan J."/>
            <person name="Papanicolaou A."/>
            <person name="Barry K."/>
            <person name="LaButti K."/>
            <person name="Viragh M."/>
            <person name="Koriabine M."/>
            <person name="Yan M."/>
            <person name="Riley R."/>
            <person name="Champramary S."/>
            <person name="Plett K.L."/>
            <person name="Tsai I.J."/>
            <person name="Slot J."/>
            <person name="Sipos G."/>
            <person name="Plett J."/>
            <person name="Nagy L.G."/>
            <person name="Grigoriev I.V."/>
        </authorList>
    </citation>
    <scope>NUCLEOTIDE SEQUENCE</scope>
    <source>
        <strain evidence="3">ICMP 16352</strain>
    </source>
</reference>
<sequence>MSNTDSGTSGLNNYLQKQNRIDAVSWVESNTGPPNKPTWTMTCKVDGKVCGTGTGLQKHVAKDVAADQALASLKGQ</sequence>
<proteinExistence type="predicted"/>
<dbReference type="PROSITE" id="PS50137">
    <property type="entry name" value="DS_RBD"/>
    <property type="match status" value="1"/>
</dbReference>
<dbReference type="Proteomes" id="UP001175227">
    <property type="component" value="Unassembled WGS sequence"/>
</dbReference>
<dbReference type="AlphaFoldDB" id="A0AA39PNU1"/>
<evidence type="ECO:0000259" key="2">
    <source>
        <dbReference type="PROSITE" id="PS50137"/>
    </source>
</evidence>
<keyword evidence="1" id="KW-0694">RNA-binding</keyword>
<dbReference type="EMBL" id="JAUEPR010000004">
    <property type="protein sequence ID" value="KAK0486563.1"/>
    <property type="molecule type" value="Genomic_DNA"/>
</dbReference>
<organism evidence="3 4">
    <name type="scientific">Armillaria novae-zelandiae</name>
    <dbReference type="NCBI Taxonomy" id="153914"/>
    <lineage>
        <taxon>Eukaryota</taxon>
        <taxon>Fungi</taxon>
        <taxon>Dikarya</taxon>
        <taxon>Basidiomycota</taxon>
        <taxon>Agaricomycotina</taxon>
        <taxon>Agaricomycetes</taxon>
        <taxon>Agaricomycetidae</taxon>
        <taxon>Agaricales</taxon>
        <taxon>Marasmiineae</taxon>
        <taxon>Physalacriaceae</taxon>
        <taxon>Armillaria</taxon>
    </lineage>
</organism>
<feature type="domain" description="DRBM" evidence="2">
    <location>
        <begin position="6"/>
        <end position="75"/>
    </location>
</feature>
<evidence type="ECO:0000313" key="4">
    <source>
        <dbReference type="Proteomes" id="UP001175227"/>
    </source>
</evidence>
<gene>
    <name evidence="3" type="ORF">IW261DRAFT_1560002</name>
</gene>